<dbReference type="InParanoid" id="A0A6P8ZX98"/>
<dbReference type="KEGG" id="tpal:117650603"/>
<dbReference type="RefSeq" id="XP_034250033.1">
    <property type="nucleotide sequence ID" value="XM_034394142.1"/>
</dbReference>
<dbReference type="PANTHER" id="PTHR10353:SF36">
    <property type="entry name" value="LP05116P"/>
    <property type="match status" value="1"/>
</dbReference>
<keyword evidence="2" id="KW-0378">Hydrolase</keyword>
<name>A0A6P8ZX98_THRPL</name>
<dbReference type="SUPFAM" id="SSF51445">
    <property type="entry name" value="(Trans)glycosidases"/>
    <property type="match status" value="1"/>
</dbReference>
<dbReference type="GeneID" id="117650603"/>
<dbReference type="PANTHER" id="PTHR10353">
    <property type="entry name" value="GLYCOSYL HYDROLASE"/>
    <property type="match status" value="1"/>
</dbReference>
<dbReference type="InterPro" id="IPR001360">
    <property type="entry name" value="Glyco_hydro_1"/>
</dbReference>
<dbReference type="GO" id="GO:0005975">
    <property type="term" value="P:carbohydrate metabolic process"/>
    <property type="evidence" value="ECO:0007669"/>
    <property type="project" value="InterPro"/>
</dbReference>
<evidence type="ECO:0000256" key="3">
    <source>
        <dbReference type="ARBA" id="ARBA00023295"/>
    </source>
</evidence>
<dbReference type="OrthoDB" id="65569at2759"/>
<accession>A0A6P8ZX98</accession>
<comment type="similarity">
    <text evidence="1 4">Belongs to the glycosyl hydrolase 1 family.</text>
</comment>
<dbReference type="Proteomes" id="UP000515158">
    <property type="component" value="Unplaced"/>
</dbReference>
<protein>
    <submittedName>
        <fullName evidence="6">Myrosinase 1-like isoform X1</fullName>
    </submittedName>
</protein>
<dbReference type="AlphaFoldDB" id="A0A6P8ZX98"/>
<evidence type="ECO:0000313" key="6">
    <source>
        <dbReference type="RefSeq" id="XP_034250033.1"/>
    </source>
</evidence>
<dbReference type="PRINTS" id="PR00131">
    <property type="entry name" value="GLHYDRLASE1"/>
</dbReference>
<evidence type="ECO:0000313" key="5">
    <source>
        <dbReference type="Proteomes" id="UP000515158"/>
    </source>
</evidence>
<dbReference type="InterPro" id="IPR017853">
    <property type="entry name" value="GH"/>
</dbReference>
<keyword evidence="3" id="KW-0326">Glycosidase</keyword>
<dbReference type="GO" id="GO:0008422">
    <property type="term" value="F:beta-glucosidase activity"/>
    <property type="evidence" value="ECO:0007669"/>
    <property type="project" value="TreeGrafter"/>
</dbReference>
<keyword evidence="5" id="KW-1185">Reference proteome</keyword>
<evidence type="ECO:0000256" key="4">
    <source>
        <dbReference type="RuleBase" id="RU003690"/>
    </source>
</evidence>
<organism evidence="6">
    <name type="scientific">Thrips palmi</name>
    <name type="common">Melon thrips</name>
    <dbReference type="NCBI Taxonomy" id="161013"/>
    <lineage>
        <taxon>Eukaryota</taxon>
        <taxon>Metazoa</taxon>
        <taxon>Ecdysozoa</taxon>
        <taxon>Arthropoda</taxon>
        <taxon>Hexapoda</taxon>
        <taxon>Insecta</taxon>
        <taxon>Pterygota</taxon>
        <taxon>Neoptera</taxon>
        <taxon>Paraneoptera</taxon>
        <taxon>Thysanoptera</taxon>
        <taxon>Terebrantia</taxon>
        <taxon>Thripoidea</taxon>
        <taxon>Thripidae</taxon>
        <taxon>Thrips</taxon>
    </lineage>
</organism>
<sequence>MPRVPHCRTRTSLEGIKSVTSARSHWVVQPGSAWFSRASAGVWRLSPAARRCRCNVFGRLGGLGAGKGESAADRVLHSGKMAGAGFGSDTHDVAADSYRRYKEDVQAAADLGLKLYRFSISWARMMPDAVSRNDQAVQHYHDVIDEVLKHNMVPLVTLYHFDHPWVLEEQFKGWQSGKMVNYFKEYARLVFTEYGSKVKLWATVNEANMYCTYFPRLFLMANLYTQSDMDHYACMRNTALGHAEAYHLFKELGLEGQVGFSAALSTARPRSTRPEDVYASNAFNQFSGGMVLAPVTYGDYPQIVKELAGSKLQPFSQAESERLKGTMDFIAFNVYYGMTANYDADATAHSIYFKAPIIGLYLQDTPFVNLTLESDLMDPDALRTALLWTWNEYKVPLIVSENGYGDASQLGTKDRIRGVYFSAFLRTLVTTMKEYSIKVIGYCAWSLIDSYEWSAGYSKPYGLVHIDYAGGTQDRSMKDSSQFWVELAKTGSIPLWEDKASSATAASSAASAALLLLLALAVNLL</sequence>
<evidence type="ECO:0000256" key="1">
    <source>
        <dbReference type="ARBA" id="ARBA00010838"/>
    </source>
</evidence>
<evidence type="ECO:0000256" key="2">
    <source>
        <dbReference type="ARBA" id="ARBA00022801"/>
    </source>
</evidence>
<dbReference type="Pfam" id="PF00232">
    <property type="entry name" value="Glyco_hydro_1"/>
    <property type="match status" value="1"/>
</dbReference>
<dbReference type="Gene3D" id="3.20.20.80">
    <property type="entry name" value="Glycosidases"/>
    <property type="match status" value="1"/>
</dbReference>
<gene>
    <name evidence="6" type="primary">LOC117650603</name>
</gene>
<proteinExistence type="inferred from homology"/>
<reference evidence="6" key="1">
    <citation type="submission" date="2025-08" db="UniProtKB">
        <authorList>
            <consortium name="RefSeq"/>
        </authorList>
    </citation>
    <scope>IDENTIFICATION</scope>
    <source>
        <tissue evidence="6">Total insect</tissue>
    </source>
</reference>